<dbReference type="EMBL" id="GBRH01248754">
    <property type="protein sequence ID" value="JAD49141.1"/>
    <property type="molecule type" value="Transcribed_RNA"/>
</dbReference>
<proteinExistence type="predicted"/>
<reference evidence="1" key="1">
    <citation type="submission" date="2014-09" db="EMBL/GenBank/DDBJ databases">
        <authorList>
            <person name="Magalhaes I.L.F."/>
            <person name="Oliveira U."/>
            <person name="Santos F.R."/>
            <person name="Vidigal T.H.D.A."/>
            <person name="Brescovit A.D."/>
            <person name="Santos A.J."/>
        </authorList>
    </citation>
    <scope>NUCLEOTIDE SEQUENCE</scope>
    <source>
        <tissue evidence="1">Shoot tissue taken approximately 20 cm above the soil surface</tissue>
    </source>
</reference>
<dbReference type="AlphaFoldDB" id="A0A0A9ADG2"/>
<sequence length="50" mass="5746">MFLSSGHRDMIDALEEEFGYSNDSGQGVLSELSKRNCCKVVSEYFFRCFI</sequence>
<evidence type="ECO:0000313" key="1">
    <source>
        <dbReference type="EMBL" id="JAD49141.1"/>
    </source>
</evidence>
<organism evidence="1">
    <name type="scientific">Arundo donax</name>
    <name type="common">Giant reed</name>
    <name type="synonym">Donax arundinaceus</name>
    <dbReference type="NCBI Taxonomy" id="35708"/>
    <lineage>
        <taxon>Eukaryota</taxon>
        <taxon>Viridiplantae</taxon>
        <taxon>Streptophyta</taxon>
        <taxon>Embryophyta</taxon>
        <taxon>Tracheophyta</taxon>
        <taxon>Spermatophyta</taxon>
        <taxon>Magnoliopsida</taxon>
        <taxon>Liliopsida</taxon>
        <taxon>Poales</taxon>
        <taxon>Poaceae</taxon>
        <taxon>PACMAD clade</taxon>
        <taxon>Arundinoideae</taxon>
        <taxon>Arundineae</taxon>
        <taxon>Arundo</taxon>
    </lineage>
</organism>
<reference evidence="1" key="2">
    <citation type="journal article" date="2015" name="Data Brief">
        <title>Shoot transcriptome of the giant reed, Arundo donax.</title>
        <authorList>
            <person name="Barrero R.A."/>
            <person name="Guerrero F.D."/>
            <person name="Moolhuijzen P."/>
            <person name="Goolsby J.A."/>
            <person name="Tidwell J."/>
            <person name="Bellgard S.E."/>
            <person name="Bellgard M.I."/>
        </authorList>
    </citation>
    <scope>NUCLEOTIDE SEQUENCE</scope>
    <source>
        <tissue evidence="1">Shoot tissue taken approximately 20 cm above the soil surface</tissue>
    </source>
</reference>
<protein>
    <submittedName>
        <fullName evidence="1">Uncharacterized protein</fullName>
    </submittedName>
</protein>
<accession>A0A0A9ADG2</accession>
<name>A0A0A9ADG2_ARUDO</name>